<dbReference type="GO" id="GO:0043138">
    <property type="term" value="F:3'-5' DNA helicase activity"/>
    <property type="evidence" value="ECO:0007669"/>
    <property type="project" value="UniProtKB-UniRule"/>
</dbReference>
<comment type="catalytic activity">
    <reaction evidence="11 13">
        <text>Couples ATP hydrolysis with the unwinding of duplex DNA by translocating in the 3'-5' direction.</text>
        <dbReference type="EC" id="5.6.2.4"/>
    </reaction>
</comment>
<comment type="function">
    <text evidence="13">The heterodimer acts as both an ATP-dependent DNA helicase and an ATP-dependent, dual-direction single-stranded exonuclease. Recognizes the chi site generating a DNA molecule suitable for the initiation of homologous recombination. The AddA nuclease domain is required for chi fragment generation; this subunit has the helicase and 3' -&gt; 5' nuclease activities.</text>
</comment>
<dbReference type="PROSITE" id="PS51198">
    <property type="entry name" value="UVRD_HELICASE_ATP_BIND"/>
    <property type="match status" value="1"/>
</dbReference>
<comment type="similarity">
    <text evidence="13">Belongs to the helicase family. AddA subfamily.</text>
</comment>
<comment type="cofactor">
    <cofactor evidence="13">
        <name>Mg(2+)</name>
        <dbReference type="ChEBI" id="CHEBI:18420"/>
    </cofactor>
</comment>
<dbReference type="GO" id="GO:0005524">
    <property type="term" value="F:ATP binding"/>
    <property type="evidence" value="ECO:0007669"/>
    <property type="project" value="UniProtKB-UniRule"/>
</dbReference>
<dbReference type="EC" id="5.6.2.4" evidence="13"/>
<dbReference type="AlphaFoldDB" id="A0A0K9GS19"/>
<evidence type="ECO:0000256" key="14">
    <source>
        <dbReference type="PROSITE-ProRule" id="PRU00560"/>
    </source>
</evidence>
<dbReference type="GO" id="GO:0000724">
    <property type="term" value="P:double-strand break repair via homologous recombination"/>
    <property type="evidence" value="ECO:0007669"/>
    <property type="project" value="UniProtKB-UniRule"/>
</dbReference>
<evidence type="ECO:0000313" key="17">
    <source>
        <dbReference type="EMBL" id="KMY49047.1"/>
    </source>
</evidence>
<name>A0A0K9GS19_9BACI</name>
<dbReference type="GO" id="GO:0033202">
    <property type="term" value="C:DNA helicase complex"/>
    <property type="evidence" value="ECO:0007669"/>
    <property type="project" value="TreeGrafter"/>
</dbReference>
<dbReference type="Pfam" id="PF13361">
    <property type="entry name" value="UvrD_C"/>
    <property type="match status" value="1"/>
</dbReference>
<comment type="caution">
    <text evidence="17">The sequence shown here is derived from an EMBL/GenBank/DDBJ whole genome shotgun (WGS) entry which is preliminary data.</text>
</comment>
<dbReference type="Gene3D" id="3.40.50.300">
    <property type="entry name" value="P-loop containing nucleotide triphosphate hydrolases"/>
    <property type="match status" value="4"/>
</dbReference>
<dbReference type="STRING" id="1679170.AC625_05585"/>
<dbReference type="Pfam" id="PF12705">
    <property type="entry name" value="PDDEXK_1"/>
    <property type="match status" value="1"/>
</dbReference>
<protein>
    <recommendedName>
        <fullName evidence="13">ATP-dependent helicase/nuclease subunit A</fullName>
        <ecNumber evidence="13">3.1.-.-</ecNumber>
        <ecNumber evidence="13">5.6.2.4</ecNumber>
    </recommendedName>
    <alternativeName>
        <fullName evidence="13">ATP-dependent helicase/nuclease AddA</fullName>
    </alternativeName>
    <alternativeName>
        <fullName evidence="13">DNA 3'-5' helicase AddA</fullName>
    </alternativeName>
</protein>
<evidence type="ECO:0000256" key="3">
    <source>
        <dbReference type="ARBA" id="ARBA00022763"/>
    </source>
</evidence>
<keyword evidence="10 13" id="KW-0413">Isomerase</keyword>
<dbReference type="GO" id="GO:0003690">
    <property type="term" value="F:double-stranded DNA binding"/>
    <property type="evidence" value="ECO:0007669"/>
    <property type="project" value="UniProtKB-UniRule"/>
</dbReference>
<evidence type="ECO:0000256" key="6">
    <source>
        <dbReference type="ARBA" id="ARBA00022839"/>
    </source>
</evidence>
<accession>A0A0K9GS19</accession>
<dbReference type="PROSITE" id="PS51217">
    <property type="entry name" value="UVRD_HELICASE_CTER"/>
    <property type="match status" value="1"/>
</dbReference>
<evidence type="ECO:0000256" key="9">
    <source>
        <dbReference type="ARBA" id="ARBA00023204"/>
    </source>
</evidence>
<dbReference type="NCBIfam" id="TIGR02785">
    <property type="entry name" value="addA_Gpos"/>
    <property type="match status" value="1"/>
</dbReference>
<keyword evidence="4 13" id="KW-0378">Hydrolase</keyword>
<comment type="subunit">
    <text evidence="13">Heterodimer of AddA and AddB/RexB.</text>
</comment>
<evidence type="ECO:0000256" key="12">
    <source>
        <dbReference type="ARBA" id="ARBA00048988"/>
    </source>
</evidence>
<dbReference type="SUPFAM" id="SSF52980">
    <property type="entry name" value="Restriction endonuclease-like"/>
    <property type="match status" value="1"/>
</dbReference>
<dbReference type="PANTHER" id="PTHR11070:SF48">
    <property type="entry name" value="ATP-DEPENDENT HELICASE_NUCLEASE SUBUNIT A"/>
    <property type="match status" value="1"/>
</dbReference>
<dbReference type="Gene3D" id="3.90.320.10">
    <property type="match status" value="1"/>
</dbReference>
<organism evidence="17 18">
    <name type="scientific">Peribacillus loiseleuriae</name>
    <dbReference type="NCBI Taxonomy" id="1679170"/>
    <lineage>
        <taxon>Bacteria</taxon>
        <taxon>Bacillati</taxon>
        <taxon>Bacillota</taxon>
        <taxon>Bacilli</taxon>
        <taxon>Bacillales</taxon>
        <taxon>Bacillaceae</taxon>
        <taxon>Peribacillus</taxon>
    </lineage>
</organism>
<dbReference type="InterPro" id="IPR014152">
    <property type="entry name" value="AddA"/>
</dbReference>
<evidence type="ECO:0000256" key="4">
    <source>
        <dbReference type="ARBA" id="ARBA00022801"/>
    </source>
</evidence>
<keyword evidence="2 13" id="KW-0547">Nucleotide-binding</keyword>
<dbReference type="InterPro" id="IPR011335">
    <property type="entry name" value="Restrct_endonuc-II-like"/>
</dbReference>
<keyword evidence="8 13" id="KW-0238">DNA-binding</keyword>
<evidence type="ECO:0000256" key="1">
    <source>
        <dbReference type="ARBA" id="ARBA00022722"/>
    </source>
</evidence>
<comment type="catalytic activity">
    <reaction evidence="12 13">
        <text>ATP + H2O = ADP + phosphate + H(+)</text>
        <dbReference type="Rhea" id="RHEA:13065"/>
        <dbReference type="ChEBI" id="CHEBI:15377"/>
        <dbReference type="ChEBI" id="CHEBI:15378"/>
        <dbReference type="ChEBI" id="CHEBI:30616"/>
        <dbReference type="ChEBI" id="CHEBI:43474"/>
        <dbReference type="ChEBI" id="CHEBI:456216"/>
        <dbReference type="EC" id="5.6.2.4"/>
    </reaction>
</comment>
<dbReference type="CDD" id="cd18807">
    <property type="entry name" value="SF1_C_UvrD"/>
    <property type="match status" value="1"/>
</dbReference>
<dbReference type="GO" id="GO:0016887">
    <property type="term" value="F:ATP hydrolysis activity"/>
    <property type="evidence" value="ECO:0007669"/>
    <property type="project" value="RHEA"/>
</dbReference>
<dbReference type="EC" id="3.1.-.-" evidence="13"/>
<dbReference type="InterPro" id="IPR027417">
    <property type="entry name" value="P-loop_NTPase"/>
</dbReference>
<evidence type="ECO:0000256" key="13">
    <source>
        <dbReference type="HAMAP-Rule" id="MF_01451"/>
    </source>
</evidence>
<dbReference type="EMBL" id="LFZW01000001">
    <property type="protein sequence ID" value="KMY49047.1"/>
    <property type="molecule type" value="Genomic_DNA"/>
</dbReference>
<dbReference type="SUPFAM" id="SSF52540">
    <property type="entry name" value="P-loop containing nucleoside triphosphate hydrolases"/>
    <property type="match status" value="1"/>
</dbReference>
<feature type="domain" description="UvrD-like helicase C-terminal" evidence="16">
    <location>
        <begin position="524"/>
        <end position="817"/>
    </location>
</feature>
<dbReference type="Proteomes" id="UP000037146">
    <property type="component" value="Unassembled WGS sequence"/>
</dbReference>
<feature type="binding site" evidence="14">
    <location>
        <begin position="34"/>
        <end position="41"/>
    </location>
    <ligand>
        <name>ATP</name>
        <dbReference type="ChEBI" id="CHEBI:30616"/>
    </ligand>
</feature>
<dbReference type="Pfam" id="PF00580">
    <property type="entry name" value="UvrD-helicase"/>
    <property type="match status" value="1"/>
</dbReference>
<dbReference type="InterPro" id="IPR014016">
    <property type="entry name" value="UvrD-like_ATP-bd"/>
</dbReference>
<dbReference type="PATRIC" id="fig|1679170.3.peg.1196"/>
<dbReference type="InterPro" id="IPR014017">
    <property type="entry name" value="DNA_helicase_UvrD-like_C"/>
</dbReference>
<proteinExistence type="inferred from homology"/>
<dbReference type="Gene3D" id="1.10.274.50">
    <property type="match status" value="1"/>
</dbReference>
<keyword evidence="7 13" id="KW-0067">ATP-binding</keyword>
<dbReference type="InterPro" id="IPR038726">
    <property type="entry name" value="PDDEXK_AddAB-type"/>
</dbReference>
<dbReference type="OrthoDB" id="9810135at2"/>
<keyword evidence="1 13" id="KW-0540">Nuclease</keyword>
<dbReference type="RefSeq" id="WP_049680379.1">
    <property type="nucleotide sequence ID" value="NZ_LFZW01000001.1"/>
</dbReference>
<keyword evidence="6 13" id="KW-0269">Exonuclease</keyword>
<gene>
    <name evidence="13" type="primary">addA</name>
    <name evidence="17" type="ORF">AC625_05585</name>
</gene>
<keyword evidence="3 13" id="KW-0227">DNA damage</keyword>
<evidence type="ECO:0000259" key="16">
    <source>
        <dbReference type="PROSITE" id="PS51217"/>
    </source>
</evidence>
<evidence type="ECO:0000256" key="11">
    <source>
        <dbReference type="ARBA" id="ARBA00034617"/>
    </source>
</evidence>
<sequence length="1255" mass="144966">MSKTNIPVKPDHVTWTDDQWKAIWATDQDILVAAAAGSGKTAVLVTRIIEKILSENNPINVDELLVVTFTNASAAEMKHRIGEALEKSISDNPRSQHLRKQLSLINRASISTLHSFCLEVIRKYYYLTDIDPGFRIADSTEAELLRDEVMEELLEEHYGQSDENFFRLVDAFTSDRNDAALQQIIRSLHNFSQSYPDPESWLQQAATMYNIADDAEIEDLPFLGSLQFDISMQLQSARDLLEQALELTKLPSGPAPRAENLLDDLMIVERLEKATVESWQKMYESMQTWKFTTAKRCSGDAFDKDLVELTTKHRNKAKKILETVKGELFLRKPEHYLQDIRELKEYVETLVVLVNQFNARFRIAKAEKNIVDFSDLEHYCLAILTEKVEGYNRTPSQAALEYRQQFKEVLVDEYQDVNFVQESILKLVTADGENTGNMFMVGDVKQSIYRFRLAEPNLFLGKYKRFTRDGDETGLRIDLNRNFRSRKEVLDGTNYLFKRLMGVLVGEIEYDEQAELKKGADYPEDFEYPIELYLIDGASSEEASFKGEESNGEHVEGFEADELENAQLEARMMAKLIQKAISEKQQIYDSKTGLYRSATYRDIVVLLRSMPWAPQIMEEFKKQGIPVYANLSSGYFEATEVAIMLSLLKTIDNPQQDIPLVSVLRSPIVGLNEEELAQVRLFNSGSYYDALADFYRKADHDQYPDVYEKVSLFYRNLSKWRKMAQQVSLSDLIWQLYGGTRFYDFVGGMPGGKQRQANLRALYDRARQYETSSFRGLFRFLRFIDRMQERGDDLGAARALGEQEDVVRLMTIHSSKGLEFPLVFIAGLSKQFNMMDLRKSYLLDKEYGFASDYVNPELRITYPSLPQIAFKKKKQLEMIAEEMRVLYVAMTRAKEKLYLIGTLKDIEKSASKWIGDASDSEWLLKDYVRANARSYMDWIGPALVRHPHSTTFLEGAGQIFNYIDDVSNHPSHWIIQTVQREQLQVQEDETVNEGESWLEHIKNAEKMDIESEFHDKIMSQLAWTYRERDASVNRSKQSVSELKRQLEFQDEQSSTDLLRKFKRPIANRPAFMQEKSLTPAEKGTIAHLVMQHISVKEPITIESVEQLLNELIIRELLTEEQKNAVNVEVIVSFFDSEIGQRMQRASVIRREVPFTLAVPASEAYSHWCGEEETVLVQGVIDCIFEDEDGLVLLDYKTDGITDRFHNGFEGAREILADRYRIQLQWYTRAIEGILKKKVNHRYLFFFDGGYLLEIE</sequence>
<keyword evidence="5 13" id="KW-0347">Helicase</keyword>
<keyword evidence="9 13" id="KW-0234">DNA repair</keyword>
<dbReference type="InterPro" id="IPR000212">
    <property type="entry name" value="DNA_helicase_UvrD/REP"/>
</dbReference>
<evidence type="ECO:0000256" key="5">
    <source>
        <dbReference type="ARBA" id="ARBA00022806"/>
    </source>
</evidence>
<keyword evidence="18" id="KW-1185">Reference proteome</keyword>
<evidence type="ECO:0000256" key="10">
    <source>
        <dbReference type="ARBA" id="ARBA00023235"/>
    </source>
</evidence>
<feature type="domain" description="UvrD-like helicase ATP-binding" evidence="15">
    <location>
        <begin position="13"/>
        <end position="486"/>
    </location>
</feature>
<reference evidence="18" key="1">
    <citation type="submission" date="2015-07" db="EMBL/GenBank/DDBJ databases">
        <title>Genome sequencing project for genomic taxonomy and phylogenomics of Bacillus-like bacteria.</title>
        <authorList>
            <person name="Liu B."/>
            <person name="Wang J."/>
            <person name="Zhu Y."/>
            <person name="Liu G."/>
            <person name="Chen Q."/>
            <person name="Chen Z."/>
            <person name="Lan J."/>
            <person name="Che J."/>
            <person name="Ge C."/>
            <person name="Shi H."/>
            <person name="Pan Z."/>
            <person name="Liu X."/>
        </authorList>
    </citation>
    <scope>NUCLEOTIDE SEQUENCE [LARGE SCALE GENOMIC DNA]</scope>
    <source>
        <strain evidence="18">FJAT-27997</strain>
    </source>
</reference>
<dbReference type="GO" id="GO:0005829">
    <property type="term" value="C:cytosol"/>
    <property type="evidence" value="ECO:0007669"/>
    <property type="project" value="TreeGrafter"/>
</dbReference>
<evidence type="ECO:0000313" key="18">
    <source>
        <dbReference type="Proteomes" id="UP000037146"/>
    </source>
</evidence>
<dbReference type="GO" id="GO:0008408">
    <property type="term" value="F:3'-5' exonuclease activity"/>
    <property type="evidence" value="ECO:0007669"/>
    <property type="project" value="UniProtKB-UniRule"/>
</dbReference>
<evidence type="ECO:0000256" key="8">
    <source>
        <dbReference type="ARBA" id="ARBA00023125"/>
    </source>
</evidence>
<evidence type="ECO:0000256" key="7">
    <source>
        <dbReference type="ARBA" id="ARBA00022840"/>
    </source>
</evidence>
<evidence type="ECO:0000259" key="15">
    <source>
        <dbReference type="PROSITE" id="PS51198"/>
    </source>
</evidence>
<dbReference type="HAMAP" id="MF_01451">
    <property type="entry name" value="AddA"/>
    <property type="match status" value="1"/>
</dbReference>
<dbReference type="PANTHER" id="PTHR11070">
    <property type="entry name" value="UVRD / RECB / PCRA DNA HELICASE FAMILY MEMBER"/>
    <property type="match status" value="1"/>
</dbReference>
<dbReference type="InterPro" id="IPR011604">
    <property type="entry name" value="PDDEXK-like_dom_sf"/>
</dbReference>
<evidence type="ECO:0000256" key="2">
    <source>
        <dbReference type="ARBA" id="ARBA00022741"/>
    </source>
</evidence>
<dbReference type="FunFam" id="3.40.50.300:FF:001236">
    <property type="entry name" value="ATP-dependent helicase/nuclease subunit A"/>
    <property type="match status" value="1"/>
</dbReference>